<dbReference type="OrthoDB" id="4221649at2"/>
<feature type="transmembrane region" description="Helical" evidence="1">
    <location>
        <begin position="48"/>
        <end position="65"/>
    </location>
</feature>
<sequence length="225" mass="22943">MRPLSATGSASPASGALRGLRAGALAVLCVLLPLAGHALNQCHAPRWVIAAAVAVVAVPGAVLLTRRRLTDAQVIGVLLAAQIASHLAYSLPGACQAMTGTGRQEAPLGLSALVEHGADGGPPTGVLMAGHLVTVIIAARLLGVTERLLWQSKSLVAVVRRLLLFVWTVLGRVHGSGPQVAACVSTSPLRSVVLARRGEGRAPPSGQCAPFASFRPMLIGGLVLP</sequence>
<dbReference type="RefSeq" id="WP_061441680.1">
    <property type="nucleotide sequence ID" value="NZ_QQBH01000036.1"/>
</dbReference>
<protein>
    <submittedName>
        <fullName evidence="2">Uncharacterized protein</fullName>
    </submittedName>
</protein>
<accession>A0A369UW15</accession>
<keyword evidence="1" id="KW-0812">Transmembrane</keyword>
<reference evidence="2 3" key="1">
    <citation type="submission" date="2018-07" db="EMBL/GenBank/DDBJ databases">
        <title>Genome guided investigation of antibiotics producing actinomycetales strain isolated from a Macau mangrove ecosystem.</title>
        <authorList>
            <person name="Hu D."/>
        </authorList>
    </citation>
    <scope>NUCLEOTIDE SEQUENCE [LARGE SCALE GENOMIC DNA]</scope>
    <source>
        <strain evidence="2 3">2297</strain>
    </source>
</reference>
<dbReference type="AlphaFoldDB" id="A0A369UW15"/>
<keyword evidence="1" id="KW-1133">Transmembrane helix</keyword>
<dbReference type="Proteomes" id="UP000253742">
    <property type="component" value="Unassembled WGS sequence"/>
</dbReference>
<keyword evidence="1" id="KW-0472">Membrane</keyword>
<comment type="caution">
    <text evidence="2">The sequence shown here is derived from an EMBL/GenBank/DDBJ whole genome shotgun (WGS) entry which is preliminary data.</text>
</comment>
<name>A0A369UW15_9ACTN</name>
<proteinExistence type="predicted"/>
<evidence type="ECO:0000256" key="1">
    <source>
        <dbReference type="SAM" id="Phobius"/>
    </source>
</evidence>
<evidence type="ECO:0000313" key="2">
    <source>
        <dbReference type="EMBL" id="RDD84711.1"/>
    </source>
</evidence>
<dbReference type="EMBL" id="QQBH01000036">
    <property type="protein sequence ID" value="RDD84711.1"/>
    <property type="molecule type" value="Genomic_DNA"/>
</dbReference>
<evidence type="ECO:0000313" key="3">
    <source>
        <dbReference type="Proteomes" id="UP000253742"/>
    </source>
</evidence>
<gene>
    <name evidence="2" type="ORF">DVZ84_33925</name>
</gene>
<organism evidence="2 3">
    <name type="scientific">Streptomyces parvulus</name>
    <dbReference type="NCBI Taxonomy" id="146923"/>
    <lineage>
        <taxon>Bacteria</taxon>
        <taxon>Bacillati</taxon>
        <taxon>Actinomycetota</taxon>
        <taxon>Actinomycetes</taxon>
        <taxon>Kitasatosporales</taxon>
        <taxon>Streptomycetaceae</taxon>
        <taxon>Streptomyces</taxon>
    </lineage>
</organism>